<feature type="region of interest" description="Disordered" evidence="4">
    <location>
        <begin position="97"/>
        <end position="116"/>
    </location>
</feature>
<feature type="compositionally biased region" description="Polar residues" evidence="4">
    <location>
        <begin position="803"/>
        <end position="820"/>
    </location>
</feature>
<dbReference type="PANTHER" id="PTHR32295:SF154">
    <property type="entry name" value="PROTEIN IQ-DOMAIN 32"/>
    <property type="match status" value="1"/>
</dbReference>
<feature type="region of interest" description="Disordered" evidence="4">
    <location>
        <begin position="625"/>
        <end position="820"/>
    </location>
</feature>
<feature type="compositionally biased region" description="Polar residues" evidence="4">
    <location>
        <begin position="752"/>
        <end position="766"/>
    </location>
</feature>
<feature type="compositionally biased region" description="Polar residues" evidence="4">
    <location>
        <begin position="103"/>
        <end position="116"/>
    </location>
</feature>
<comment type="similarity">
    <text evidence="2">Belongs to the IQD family.</text>
</comment>
<feature type="compositionally biased region" description="Basic and acidic residues" evidence="4">
    <location>
        <begin position="438"/>
        <end position="448"/>
    </location>
</feature>
<feature type="region of interest" description="Disordered" evidence="4">
    <location>
        <begin position="537"/>
        <end position="558"/>
    </location>
</feature>
<dbReference type="CDD" id="cd23767">
    <property type="entry name" value="IQCD"/>
    <property type="match status" value="1"/>
</dbReference>
<feature type="region of interest" description="Disordered" evidence="4">
    <location>
        <begin position="433"/>
        <end position="463"/>
    </location>
</feature>
<evidence type="ECO:0000256" key="2">
    <source>
        <dbReference type="ARBA" id="ARBA00024341"/>
    </source>
</evidence>
<feature type="compositionally biased region" description="Polar residues" evidence="4">
    <location>
        <begin position="57"/>
        <end position="69"/>
    </location>
</feature>
<accession>A0AAN8W567</accession>
<dbReference type="Gene3D" id="1.20.5.190">
    <property type="match status" value="1"/>
</dbReference>
<dbReference type="InterPro" id="IPR025064">
    <property type="entry name" value="DUF4005"/>
</dbReference>
<feature type="domain" description="DUF4005" evidence="5">
    <location>
        <begin position="743"/>
        <end position="818"/>
    </location>
</feature>
<dbReference type="Pfam" id="PF00612">
    <property type="entry name" value="IQ"/>
    <property type="match status" value="2"/>
</dbReference>
<gene>
    <name evidence="6" type="ORF">RJ641_028903</name>
</gene>
<sequence>MGRSTTSSCLKIITCGSHTGGQEELEFQDNIPESKGSSDNRRWSFRRRSARHRVLSNSVATESPSSGNKDGSGPTAAEFQAPVGSVVTEKISLEHWDNEKPRSTSFNSKVTETDENPQLSTSFNLKVTEPNEKTQLSASFNSKVSETKVDATNGDCKVESNLQEAGAIVIQAAIRGFLARQELQKLKNVVKLQAAVRGHLVRRHAVGMLRCVQAIIKMQVLVRARRARMLLDQSCLEEELDAEPIEKQSSKSLEKNRPKPVVTYTSISKLLSNRFARQLLDSTPRTKTINVKCDPSKPDSTWRWLERWMSASAPDPARSPLESDEKQKKKDNIETNAIKMESENPLEVLEESVNQQCGPTEKLVFSESAENLITYDANNFNFEACQRTSSKAENLVQLQPENTTILNTKEFSLDMEMVPSQTMQSDANSVVEINDISNKPETENERLKPSGKRSASEQLETDVKKFVPSSRKASNPAFIAAQSKFEELSSTANSATSFDSSSLGAIVKSNTDAASPPTEHLIRTKELGLSNNLVPSDTSVQVGGSECGTELSVTSTLDSPDRFELGGEEFECEAKTSNGGAHDSLKTIDVEDKDVSHIPTPSISDCVSVQLERCDDVDVESHNLAAAGDVLEVNQEPKKCAPDGRLKLESETGHQTCKSSPTASPKSHVTVPESQGTPSSHISVKAKRGKSDRSESDKKRKSLSAGKRSPADPVNDNGARSSMEQLPKDQRSGKRRNSFGSVKPDQVDQEQRNSSSSLPNYMQATESARAKAHANSSPRSSPDVQDTEIYIKKRHSLPGANGRQESPRIQRSRSQAQQNAVHHVPSLLFIVASLNQIT</sequence>
<dbReference type="SMART" id="SM00015">
    <property type="entry name" value="IQ"/>
    <property type="match status" value="2"/>
</dbReference>
<name>A0AAN8W567_9MAGN</name>
<dbReference type="GO" id="GO:0005516">
    <property type="term" value="F:calmodulin binding"/>
    <property type="evidence" value="ECO:0007669"/>
    <property type="project" value="UniProtKB-KW"/>
</dbReference>
<feature type="region of interest" description="Disordered" evidence="4">
    <location>
        <begin position="20"/>
        <end position="83"/>
    </location>
</feature>
<dbReference type="EMBL" id="JBAMMX010000005">
    <property type="protein sequence ID" value="KAK6939372.1"/>
    <property type="molecule type" value="Genomic_DNA"/>
</dbReference>
<evidence type="ECO:0000256" key="1">
    <source>
        <dbReference type="ARBA" id="ARBA00022860"/>
    </source>
</evidence>
<proteinExistence type="inferred from homology"/>
<reference evidence="6 7" key="1">
    <citation type="submission" date="2023-12" db="EMBL/GenBank/DDBJ databases">
        <title>A high-quality genome assembly for Dillenia turbinata (Dilleniales).</title>
        <authorList>
            <person name="Chanderbali A."/>
        </authorList>
    </citation>
    <scope>NUCLEOTIDE SEQUENCE [LARGE SCALE GENOMIC DNA]</scope>
    <source>
        <strain evidence="6">LSX21</strain>
        <tissue evidence="6">Leaf</tissue>
    </source>
</reference>
<dbReference type="AlphaFoldDB" id="A0AAN8W567"/>
<keyword evidence="7" id="KW-1185">Reference proteome</keyword>
<feature type="compositionally biased region" description="Basic residues" evidence="4">
    <location>
        <begin position="43"/>
        <end position="54"/>
    </location>
</feature>
<dbReference type="PROSITE" id="PS50096">
    <property type="entry name" value="IQ"/>
    <property type="match status" value="2"/>
</dbReference>
<feature type="compositionally biased region" description="Polar residues" evidence="4">
    <location>
        <begin position="653"/>
        <end position="682"/>
    </location>
</feature>
<keyword evidence="1" id="KW-0112">Calmodulin-binding</keyword>
<dbReference type="Proteomes" id="UP001370490">
    <property type="component" value="Unassembled WGS sequence"/>
</dbReference>
<organism evidence="6 7">
    <name type="scientific">Dillenia turbinata</name>
    <dbReference type="NCBI Taxonomy" id="194707"/>
    <lineage>
        <taxon>Eukaryota</taxon>
        <taxon>Viridiplantae</taxon>
        <taxon>Streptophyta</taxon>
        <taxon>Embryophyta</taxon>
        <taxon>Tracheophyta</taxon>
        <taxon>Spermatophyta</taxon>
        <taxon>Magnoliopsida</taxon>
        <taxon>eudicotyledons</taxon>
        <taxon>Gunneridae</taxon>
        <taxon>Pentapetalae</taxon>
        <taxon>Dilleniales</taxon>
        <taxon>Dilleniaceae</taxon>
        <taxon>Dillenia</taxon>
    </lineage>
</organism>
<protein>
    <submittedName>
        <fullName evidence="6">IQ motif, EF-hand binding site</fullName>
    </submittedName>
</protein>
<feature type="compositionally biased region" description="Basic and acidic residues" evidence="4">
    <location>
        <begin position="689"/>
        <end position="698"/>
    </location>
</feature>
<dbReference type="Pfam" id="PF13178">
    <property type="entry name" value="DUF4005"/>
    <property type="match status" value="1"/>
</dbReference>
<dbReference type="InterPro" id="IPR000048">
    <property type="entry name" value="IQ_motif_EF-hand-BS"/>
</dbReference>
<feature type="compositionally biased region" description="Basic and acidic residues" evidence="4">
    <location>
        <begin position="635"/>
        <end position="652"/>
    </location>
</feature>
<evidence type="ECO:0000313" key="7">
    <source>
        <dbReference type="Proteomes" id="UP001370490"/>
    </source>
</evidence>
<evidence type="ECO:0000259" key="5">
    <source>
        <dbReference type="Pfam" id="PF13178"/>
    </source>
</evidence>
<evidence type="ECO:0000256" key="4">
    <source>
        <dbReference type="SAM" id="MobiDB-lite"/>
    </source>
</evidence>
<dbReference type="PANTHER" id="PTHR32295">
    <property type="entry name" value="IQ-DOMAIN 5-RELATED"/>
    <property type="match status" value="1"/>
</dbReference>
<evidence type="ECO:0000313" key="6">
    <source>
        <dbReference type="EMBL" id="KAK6939372.1"/>
    </source>
</evidence>
<comment type="subunit">
    <text evidence="3">Binds to multiple calmodulin (CaM) in the presence of Ca(2+) and CaM-like proteins.</text>
</comment>
<evidence type="ECO:0000256" key="3">
    <source>
        <dbReference type="ARBA" id="ARBA00024378"/>
    </source>
</evidence>
<comment type="caution">
    <text evidence="6">The sequence shown here is derived from an EMBL/GenBank/DDBJ whole genome shotgun (WGS) entry which is preliminary data.</text>
</comment>
<feature type="compositionally biased region" description="Polar residues" evidence="4">
    <location>
        <begin position="774"/>
        <end position="784"/>
    </location>
</feature>